<reference evidence="3" key="1">
    <citation type="submission" date="2025-08" db="UniProtKB">
        <authorList>
            <consortium name="RefSeq"/>
        </authorList>
    </citation>
    <scope>IDENTIFICATION</scope>
</reference>
<feature type="region of interest" description="Disordered" evidence="1">
    <location>
        <begin position="77"/>
        <end position="110"/>
    </location>
</feature>
<sequence>MKIDPCHYKVEIFLITCVCLVAVVQSASVRRPVLMTTQPRSLIRPGPDDQSLVNSVQLTDTDHKTFLGPLLDILRHRRGKRSSAHRRPASWHRRHAHPHRHTSRHRHAHSRLLQSPAYARAERIQIPDLMTQRITQLWTNGRNNRMSVQTWTGDSVRD</sequence>
<name>A0ABM0KA20_APLCA</name>
<protein>
    <submittedName>
        <fullName evidence="3">Uncharacterized protein LOC101864501</fullName>
    </submittedName>
</protein>
<evidence type="ECO:0000313" key="2">
    <source>
        <dbReference type="Proteomes" id="UP000694888"/>
    </source>
</evidence>
<evidence type="ECO:0000313" key="3">
    <source>
        <dbReference type="RefSeq" id="XP_005112530.1"/>
    </source>
</evidence>
<evidence type="ECO:0000256" key="1">
    <source>
        <dbReference type="SAM" id="MobiDB-lite"/>
    </source>
</evidence>
<dbReference type="Proteomes" id="UP000694888">
    <property type="component" value="Unplaced"/>
</dbReference>
<proteinExistence type="predicted"/>
<organism evidence="2 3">
    <name type="scientific">Aplysia californica</name>
    <name type="common">California sea hare</name>
    <dbReference type="NCBI Taxonomy" id="6500"/>
    <lineage>
        <taxon>Eukaryota</taxon>
        <taxon>Metazoa</taxon>
        <taxon>Spiralia</taxon>
        <taxon>Lophotrochozoa</taxon>
        <taxon>Mollusca</taxon>
        <taxon>Gastropoda</taxon>
        <taxon>Heterobranchia</taxon>
        <taxon>Euthyneura</taxon>
        <taxon>Tectipleura</taxon>
        <taxon>Aplysiida</taxon>
        <taxon>Aplysioidea</taxon>
        <taxon>Aplysiidae</taxon>
        <taxon>Aplysia</taxon>
    </lineage>
</organism>
<dbReference type="RefSeq" id="XP_005112530.1">
    <property type="nucleotide sequence ID" value="XM_005112473.3"/>
</dbReference>
<gene>
    <name evidence="3" type="primary">LOC101864501</name>
</gene>
<dbReference type="GeneID" id="101864501"/>
<keyword evidence="2" id="KW-1185">Reference proteome</keyword>
<accession>A0ABM0KA20</accession>